<evidence type="ECO:0000256" key="4">
    <source>
        <dbReference type="ARBA" id="ARBA00022692"/>
    </source>
</evidence>
<keyword evidence="6 7" id="KW-0472">Membrane</keyword>
<proteinExistence type="inferred from homology"/>
<keyword evidence="10" id="KW-1185">Reference proteome</keyword>
<feature type="transmembrane region" description="Helical" evidence="7">
    <location>
        <begin position="134"/>
        <end position="154"/>
    </location>
</feature>
<dbReference type="InterPro" id="IPR050638">
    <property type="entry name" value="AA-Vitamin_Transporters"/>
</dbReference>
<sequence>MSSSASSKGVKLAYMLAVVNAVVIGISFLFVKMSLDYASPFDTLTFRFASAFAILSIMAASGLFKLNYRGKPLYKLLILSSMYPIGFFTLQTYGLQDATSAEGGIINALAPLATLFLASVFLKEKTSRIQKLSILLSVLGVSFIFIMKGNGIGFTHMKGVLLLLLACAAFAGYSVLARSVSRYFSTSEISFFMVGVGFAVSLLFSFASHMWEGSLRSMMTPLASMTFVLLILYLGVVQVATALMGNYILSRIEASRMGVFINLSTVVSIAAGAWVLSEPVAWYHFIGSAFIVAGVIGTNLRIRKEELAI</sequence>
<comment type="similarity">
    <text evidence="2">Belongs to the EamA transporter family.</text>
</comment>
<evidence type="ECO:0000313" key="10">
    <source>
        <dbReference type="Proteomes" id="UP000679992"/>
    </source>
</evidence>
<feature type="transmembrane region" description="Helical" evidence="7">
    <location>
        <begin position="282"/>
        <end position="302"/>
    </location>
</feature>
<feature type="transmembrane region" description="Helical" evidence="7">
    <location>
        <begin position="160"/>
        <end position="177"/>
    </location>
</feature>
<evidence type="ECO:0000256" key="3">
    <source>
        <dbReference type="ARBA" id="ARBA00022475"/>
    </source>
</evidence>
<comment type="subcellular location">
    <subcellularLocation>
        <location evidence="1">Cell membrane</location>
        <topology evidence="1">Multi-pass membrane protein</topology>
    </subcellularLocation>
</comment>
<dbReference type="Proteomes" id="UP000679992">
    <property type="component" value="Unassembled WGS sequence"/>
</dbReference>
<evidence type="ECO:0000256" key="7">
    <source>
        <dbReference type="SAM" id="Phobius"/>
    </source>
</evidence>
<protein>
    <submittedName>
        <fullName evidence="9">Transporter</fullName>
    </submittedName>
</protein>
<feature type="domain" description="EamA" evidence="8">
    <location>
        <begin position="12"/>
        <end position="145"/>
    </location>
</feature>
<feature type="transmembrane region" description="Helical" evidence="7">
    <location>
        <begin position="189"/>
        <end position="211"/>
    </location>
</feature>
<dbReference type="PANTHER" id="PTHR32322:SF18">
    <property type="entry name" value="S-ADENOSYLMETHIONINE_S-ADENOSYLHOMOCYSTEINE TRANSPORTER"/>
    <property type="match status" value="1"/>
</dbReference>
<evidence type="ECO:0000259" key="8">
    <source>
        <dbReference type="Pfam" id="PF00892"/>
    </source>
</evidence>
<comment type="caution">
    <text evidence="9">The sequence shown here is derived from an EMBL/GenBank/DDBJ whole genome shotgun (WGS) entry which is preliminary data.</text>
</comment>
<gene>
    <name evidence="9" type="ORF">J42TS3_00740</name>
</gene>
<dbReference type="InterPro" id="IPR037185">
    <property type="entry name" value="EmrE-like"/>
</dbReference>
<evidence type="ECO:0000256" key="6">
    <source>
        <dbReference type="ARBA" id="ARBA00023136"/>
    </source>
</evidence>
<dbReference type="SUPFAM" id="SSF103481">
    <property type="entry name" value="Multidrug resistance efflux transporter EmrE"/>
    <property type="match status" value="2"/>
</dbReference>
<evidence type="ECO:0000256" key="5">
    <source>
        <dbReference type="ARBA" id="ARBA00022989"/>
    </source>
</evidence>
<feature type="transmembrane region" description="Helical" evidence="7">
    <location>
        <begin position="12"/>
        <end position="32"/>
    </location>
</feature>
<dbReference type="InterPro" id="IPR000620">
    <property type="entry name" value="EamA_dom"/>
</dbReference>
<evidence type="ECO:0000256" key="2">
    <source>
        <dbReference type="ARBA" id="ARBA00007362"/>
    </source>
</evidence>
<keyword evidence="3" id="KW-1003">Cell membrane</keyword>
<feature type="transmembrane region" description="Helical" evidence="7">
    <location>
        <begin position="257"/>
        <end position="276"/>
    </location>
</feature>
<evidence type="ECO:0000256" key="1">
    <source>
        <dbReference type="ARBA" id="ARBA00004651"/>
    </source>
</evidence>
<accession>A0ABQ4M4V6</accession>
<feature type="transmembrane region" description="Helical" evidence="7">
    <location>
        <begin position="223"/>
        <end position="245"/>
    </location>
</feature>
<dbReference type="RefSeq" id="WP_213653325.1">
    <property type="nucleotide sequence ID" value="NZ_BOSL01000001.1"/>
</dbReference>
<evidence type="ECO:0000313" key="9">
    <source>
        <dbReference type="EMBL" id="GIP51039.1"/>
    </source>
</evidence>
<feature type="domain" description="EamA" evidence="8">
    <location>
        <begin position="157"/>
        <end position="299"/>
    </location>
</feature>
<feature type="transmembrane region" description="Helical" evidence="7">
    <location>
        <begin position="44"/>
        <end position="64"/>
    </location>
</feature>
<name>A0ABQ4M4V6_9BACL</name>
<keyword evidence="5 7" id="KW-1133">Transmembrane helix</keyword>
<dbReference type="Pfam" id="PF00892">
    <property type="entry name" value="EamA"/>
    <property type="match status" value="2"/>
</dbReference>
<dbReference type="Gene3D" id="1.10.3730.20">
    <property type="match status" value="1"/>
</dbReference>
<dbReference type="PANTHER" id="PTHR32322">
    <property type="entry name" value="INNER MEMBRANE TRANSPORTER"/>
    <property type="match status" value="1"/>
</dbReference>
<reference evidence="9 10" key="1">
    <citation type="submission" date="2021-03" db="EMBL/GenBank/DDBJ databases">
        <title>Antimicrobial resistance genes in bacteria isolated from Japanese honey, and their potential for conferring macrolide and lincosamide resistance in the American foulbrood pathogen Paenibacillus larvae.</title>
        <authorList>
            <person name="Okamoto M."/>
            <person name="Kumagai M."/>
            <person name="Kanamori H."/>
            <person name="Takamatsu D."/>
        </authorList>
    </citation>
    <scope>NUCLEOTIDE SEQUENCE [LARGE SCALE GENOMIC DNA]</scope>
    <source>
        <strain evidence="9 10">J42TS3</strain>
    </source>
</reference>
<keyword evidence="4 7" id="KW-0812">Transmembrane</keyword>
<organism evidence="9 10">
    <name type="scientific">Paenibacillus vini</name>
    <dbReference type="NCBI Taxonomy" id="1476024"/>
    <lineage>
        <taxon>Bacteria</taxon>
        <taxon>Bacillati</taxon>
        <taxon>Bacillota</taxon>
        <taxon>Bacilli</taxon>
        <taxon>Bacillales</taxon>
        <taxon>Paenibacillaceae</taxon>
        <taxon>Paenibacillus</taxon>
    </lineage>
</organism>
<dbReference type="EMBL" id="BOSL01000001">
    <property type="protein sequence ID" value="GIP51039.1"/>
    <property type="molecule type" value="Genomic_DNA"/>
</dbReference>
<feature type="transmembrane region" description="Helical" evidence="7">
    <location>
        <begin position="105"/>
        <end position="122"/>
    </location>
</feature>
<feature type="transmembrane region" description="Helical" evidence="7">
    <location>
        <begin position="76"/>
        <end position="93"/>
    </location>
</feature>